<gene>
    <name evidence="1" type="ORF">AB0T83_03150</name>
</gene>
<dbReference type="SUPFAM" id="SSF53254">
    <property type="entry name" value="Phosphoglycerate mutase-like"/>
    <property type="match status" value="1"/>
</dbReference>
<proteinExistence type="predicted"/>
<dbReference type="InterPro" id="IPR050275">
    <property type="entry name" value="PGM_Phosphatase"/>
</dbReference>
<keyword evidence="2" id="KW-1185">Reference proteome</keyword>
<dbReference type="SMART" id="SM00855">
    <property type="entry name" value="PGAM"/>
    <property type="match status" value="1"/>
</dbReference>
<dbReference type="CDD" id="cd07067">
    <property type="entry name" value="HP_PGM_like"/>
    <property type="match status" value="1"/>
</dbReference>
<dbReference type="Pfam" id="PF00300">
    <property type="entry name" value="His_Phos_1"/>
    <property type="match status" value="1"/>
</dbReference>
<dbReference type="EMBL" id="JBFBVU010000002">
    <property type="protein sequence ID" value="MEV8465779.1"/>
    <property type="molecule type" value="Genomic_DNA"/>
</dbReference>
<organism evidence="1 2">
    <name type="scientific">Meridianimarinicoccus marinus</name>
    <dbReference type="NCBI Taxonomy" id="3231483"/>
    <lineage>
        <taxon>Bacteria</taxon>
        <taxon>Pseudomonadati</taxon>
        <taxon>Pseudomonadota</taxon>
        <taxon>Alphaproteobacteria</taxon>
        <taxon>Rhodobacterales</taxon>
        <taxon>Paracoccaceae</taxon>
        <taxon>Meridianimarinicoccus</taxon>
    </lineage>
</organism>
<protein>
    <submittedName>
        <fullName evidence="1">Histidine phosphatase family protein</fullName>
        <ecNumber evidence="1">3.1.3.-</ecNumber>
    </submittedName>
</protein>
<dbReference type="EC" id="3.1.3.-" evidence="1"/>
<dbReference type="InterPro" id="IPR013078">
    <property type="entry name" value="His_Pase_superF_clade-1"/>
</dbReference>
<reference evidence="1 2" key="1">
    <citation type="submission" date="2024-07" db="EMBL/GenBank/DDBJ databases">
        <authorList>
            <person name="Kang M."/>
        </authorList>
    </citation>
    <scope>NUCLEOTIDE SEQUENCE [LARGE SCALE GENOMIC DNA]</scope>
    <source>
        <strain evidence="1 2">DFM31</strain>
    </source>
</reference>
<evidence type="ECO:0000313" key="1">
    <source>
        <dbReference type="EMBL" id="MEV8465779.1"/>
    </source>
</evidence>
<dbReference type="Proteomes" id="UP001553161">
    <property type="component" value="Unassembled WGS sequence"/>
</dbReference>
<sequence>MTEPLTIWWVRHGPTHAKTMIGWTDLPADLSDAPVLARLRAYLPDVPVVSSDLLRARQTAEAIAGDRPRLTALPELREIHFGAWEHRSFEEAEAEAPDHVFRFWDQPGEIAPPGGESWNALADRVNQGVAQLHGLGEVIAVAHFGAILTQVQRAQGVSAKQVMGQYINNLSVTRLAFDGQRWSAHPINHRP</sequence>
<dbReference type="RefSeq" id="WP_366191470.1">
    <property type="nucleotide sequence ID" value="NZ_JBFBVU010000002.1"/>
</dbReference>
<dbReference type="GO" id="GO:0016787">
    <property type="term" value="F:hydrolase activity"/>
    <property type="evidence" value="ECO:0007669"/>
    <property type="project" value="UniProtKB-KW"/>
</dbReference>
<comment type="caution">
    <text evidence="1">The sequence shown here is derived from an EMBL/GenBank/DDBJ whole genome shotgun (WGS) entry which is preliminary data.</text>
</comment>
<dbReference type="PANTHER" id="PTHR48100:SF1">
    <property type="entry name" value="HISTIDINE PHOSPHATASE FAMILY PROTEIN-RELATED"/>
    <property type="match status" value="1"/>
</dbReference>
<dbReference type="Gene3D" id="3.40.50.1240">
    <property type="entry name" value="Phosphoglycerate mutase-like"/>
    <property type="match status" value="1"/>
</dbReference>
<dbReference type="InterPro" id="IPR029033">
    <property type="entry name" value="His_PPase_superfam"/>
</dbReference>
<keyword evidence="1" id="KW-0378">Hydrolase</keyword>
<dbReference type="PANTHER" id="PTHR48100">
    <property type="entry name" value="BROAD-SPECIFICITY PHOSPHATASE YOR283W-RELATED"/>
    <property type="match status" value="1"/>
</dbReference>
<accession>A0ABV3L2K7</accession>
<name>A0ABV3L2K7_9RHOB</name>
<evidence type="ECO:0000313" key="2">
    <source>
        <dbReference type="Proteomes" id="UP001553161"/>
    </source>
</evidence>